<comment type="function">
    <text evidence="4">Binds to the 23S rRNA.</text>
</comment>
<evidence type="ECO:0000256" key="3">
    <source>
        <dbReference type="ARBA" id="ARBA00023274"/>
    </source>
</evidence>
<dbReference type="GO" id="GO:0019843">
    <property type="term" value="F:rRNA binding"/>
    <property type="evidence" value="ECO:0007669"/>
    <property type="project" value="UniProtKB-UniRule"/>
</dbReference>
<organism evidence="7 8">
    <name type="scientific">Candidatus Roizmanbacteria bacterium CG10_big_fil_rev_8_21_14_0_10_39_6</name>
    <dbReference type="NCBI Taxonomy" id="1974853"/>
    <lineage>
        <taxon>Bacteria</taxon>
        <taxon>Candidatus Roizmaniibacteriota</taxon>
    </lineage>
</organism>
<dbReference type="GO" id="GO:0015934">
    <property type="term" value="C:large ribosomal subunit"/>
    <property type="evidence" value="ECO:0007669"/>
    <property type="project" value="InterPro"/>
</dbReference>
<dbReference type="SUPFAM" id="SSF52080">
    <property type="entry name" value="Ribosomal proteins L15p and L18e"/>
    <property type="match status" value="1"/>
</dbReference>
<evidence type="ECO:0000256" key="4">
    <source>
        <dbReference type="HAMAP-Rule" id="MF_01341"/>
    </source>
</evidence>
<dbReference type="GO" id="GO:0006412">
    <property type="term" value="P:translation"/>
    <property type="evidence" value="ECO:0007669"/>
    <property type="project" value="UniProtKB-UniRule"/>
</dbReference>
<accession>A0A2M8KSA7</accession>
<evidence type="ECO:0000313" key="8">
    <source>
        <dbReference type="Proteomes" id="UP000229554"/>
    </source>
</evidence>
<keyword evidence="4" id="KW-0694">RNA-binding</keyword>
<dbReference type="InterPro" id="IPR021131">
    <property type="entry name" value="Ribosomal_uL15/eL18"/>
</dbReference>
<evidence type="ECO:0000256" key="1">
    <source>
        <dbReference type="ARBA" id="ARBA00007320"/>
    </source>
</evidence>
<gene>
    <name evidence="4 7" type="primary">rplO</name>
    <name evidence="7" type="ORF">COU88_02850</name>
</gene>
<dbReference type="GO" id="GO:0003735">
    <property type="term" value="F:structural constituent of ribosome"/>
    <property type="evidence" value="ECO:0007669"/>
    <property type="project" value="InterPro"/>
</dbReference>
<dbReference type="InterPro" id="IPR030878">
    <property type="entry name" value="Ribosomal_uL15"/>
</dbReference>
<dbReference type="PANTHER" id="PTHR12934">
    <property type="entry name" value="50S RIBOSOMAL PROTEIN L15"/>
    <property type="match status" value="1"/>
</dbReference>
<comment type="subunit">
    <text evidence="4">Part of the 50S ribosomal subunit.</text>
</comment>
<keyword evidence="3 4" id="KW-0687">Ribonucleoprotein</keyword>
<evidence type="ECO:0000313" key="7">
    <source>
        <dbReference type="EMBL" id="PJE62814.1"/>
    </source>
</evidence>
<sequence>MFHLLVKTIQRSKKRVGRGWGSGKGKYSGRGIKGQTKRGSVRANFIGGAEVLSKRLPMLRGKGKNKSIQKSIGINIERIEQSKAIKNKSEITVKSLIKAKLVSAKIAHTHQVRLLGRGKLTKIISTSLHTTRKAVEKIQNAGGKLT</sequence>
<protein>
    <recommendedName>
        <fullName evidence="4">Large ribosomal subunit protein uL15</fullName>
    </recommendedName>
</protein>
<evidence type="ECO:0000256" key="5">
    <source>
        <dbReference type="SAM" id="MobiDB-lite"/>
    </source>
</evidence>
<dbReference type="InterPro" id="IPR005749">
    <property type="entry name" value="Ribosomal_uL15_bac-type"/>
</dbReference>
<keyword evidence="2 4" id="KW-0689">Ribosomal protein</keyword>
<proteinExistence type="inferred from homology"/>
<evidence type="ECO:0000259" key="6">
    <source>
        <dbReference type="Pfam" id="PF00828"/>
    </source>
</evidence>
<dbReference type="AlphaFoldDB" id="A0A2M8KSA7"/>
<comment type="similarity">
    <text evidence="1 4">Belongs to the universal ribosomal protein uL15 family.</text>
</comment>
<reference evidence="8" key="1">
    <citation type="submission" date="2017-09" db="EMBL/GenBank/DDBJ databases">
        <title>Depth-based differentiation of microbial function through sediment-hosted aquifers and enrichment of novel symbionts in the deep terrestrial subsurface.</title>
        <authorList>
            <person name="Probst A.J."/>
            <person name="Ladd B."/>
            <person name="Jarett J.K."/>
            <person name="Geller-Mcgrath D.E."/>
            <person name="Sieber C.M.K."/>
            <person name="Emerson J.B."/>
            <person name="Anantharaman K."/>
            <person name="Thomas B.C."/>
            <person name="Malmstrom R."/>
            <person name="Stieglmeier M."/>
            <person name="Klingl A."/>
            <person name="Woyke T."/>
            <person name="Ryan C.M."/>
            <person name="Banfield J.F."/>
        </authorList>
    </citation>
    <scope>NUCLEOTIDE SEQUENCE [LARGE SCALE GENOMIC DNA]</scope>
</reference>
<dbReference type="Pfam" id="PF00828">
    <property type="entry name" value="Ribosomal_L27A"/>
    <property type="match status" value="1"/>
</dbReference>
<dbReference type="Gene3D" id="3.100.10.10">
    <property type="match status" value="1"/>
</dbReference>
<feature type="region of interest" description="Disordered" evidence="5">
    <location>
        <begin position="15"/>
        <end position="35"/>
    </location>
</feature>
<keyword evidence="4" id="KW-0699">rRNA-binding</keyword>
<dbReference type="EMBL" id="PFED01000120">
    <property type="protein sequence ID" value="PJE62814.1"/>
    <property type="molecule type" value="Genomic_DNA"/>
</dbReference>
<dbReference type="PANTHER" id="PTHR12934:SF11">
    <property type="entry name" value="LARGE RIBOSOMAL SUBUNIT PROTEIN UL15M"/>
    <property type="match status" value="1"/>
</dbReference>
<dbReference type="InterPro" id="IPR036227">
    <property type="entry name" value="Ribosomal_uL15/eL18_sf"/>
</dbReference>
<evidence type="ECO:0000256" key="2">
    <source>
        <dbReference type="ARBA" id="ARBA00022980"/>
    </source>
</evidence>
<comment type="caution">
    <text evidence="7">The sequence shown here is derived from an EMBL/GenBank/DDBJ whole genome shotgun (WGS) entry which is preliminary data.</text>
</comment>
<name>A0A2M8KSA7_9BACT</name>
<dbReference type="Proteomes" id="UP000229554">
    <property type="component" value="Unassembled WGS sequence"/>
</dbReference>
<dbReference type="NCBIfam" id="TIGR01071">
    <property type="entry name" value="rplO_bact"/>
    <property type="match status" value="1"/>
</dbReference>
<feature type="compositionally biased region" description="Gly residues" evidence="5">
    <location>
        <begin position="18"/>
        <end position="32"/>
    </location>
</feature>
<feature type="domain" description="Large ribosomal subunit protein uL15/eL18" evidence="6">
    <location>
        <begin position="74"/>
        <end position="145"/>
    </location>
</feature>
<dbReference type="HAMAP" id="MF_01341">
    <property type="entry name" value="Ribosomal_uL15"/>
    <property type="match status" value="1"/>
</dbReference>